<reference evidence="2" key="1">
    <citation type="submission" date="2014-09" db="EMBL/GenBank/DDBJ databases">
        <authorList>
            <person name="Gomez-Valero L."/>
        </authorList>
    </citation>
    <scope>NUCLEOTIDE SEQUENCE [LARGE SCALE GENOMIC DNA]</scope>
    <source>
        <strain evidence="2">ATCC700992</strain>
    </source>
</reference>
<dbReference type="Proteomes" id="UP000032430">
    <property type="component" value="Chromosome I"/>
</dbReference>
<organism evidence="1 2">
    <name type="scientific">Legionella fallonii LLAP-10</name>
    <dbReference type="NCBI Taxonomy" id="1212491"/>
    <lineage>
        <taxon>Bacteria</taxon>
        <taxon>Pseudomonadati</taxon>
        <taxon>Pseudomonadota</taxon>
        <taxon>Gammaproteobacteria</taxon>
        <taxon>Legionellales</taxon>
        <taxon>Legionellaceae</taxon>
        <taxon>Legionella</taxon>
    </lineage>
</organism>
<evidence type="ECO:0000313" key="1">
    <source>
        <dbReference type="EMBL" id="CEG58196.1"/>
    </source>
</evidence>
<dbReference type="HOGENOM" id="CLU_2437195_0_0_6"/>
<accession>A0A098G885</accession>
<proteinExistence type="predicted"/>
<dbReference type="KEGG" id="lfa:LFA_2833"/>
<sequence>MHNGVVRGKGLLSKIRSLHRITDKRFESTAVFSTAVASEVVAITYLFSSVFTGTQRITDEKFYDDYSLIASIGARSREGNVLTVTDQLAP</sequence>
<keyword evidence="2" id="KW-1185">Reference proteome</keyword>
<name>A0A098G885_9GAMM</name>
<protein>
    <submittedName>
        <fullName evidence="1">Uncharacterized protein</fullName>
    </submittedName>
</protein>
<dbReference type="AlphaFoldDB" id="A0A098G885"/>
<dbReference type="STRING" id="1212491.LFA_2833"/>
<dbReference type="EMBL" id="LN614827">
    <property type="protein sequence ID" value="CEG58196.1"/>
    <property type="molecule type" value="Genomic_DNA"/>
</dbReference>
<dbReference type="OrthoDB" id="5646736at2"/>
<gene>
    <name evidence="1" type="ORF">LFA_2833</name>
</gene>
<dbReference type="RefSeq" id="WP_045096570.1">
    <property type="nucleotide sequence ID" value="NZ_LN614827.1"/>
</dbReference>
<evidence type="ECO:0000313" key="2">
    <source>
        <dbReference type="Proteomes" id="UP000032430"/>
    </source>
</evidence>